<evidence type="ECO:0000256" key="2">
    <source>
        <dbReference type="ARBA" id="ARBA00022723"/>
    </source>
</evidence>
<evidence type="ECO:0000256" key="4">
    <source>
        <dbReference type="ARBA" id="ARBA00022833"/>
    </source>
</evidence>
<evidence type="ECO:0000256" key="1">
    <source>
        <dbReference type="ARBA" id="ARBA00010454"/>
    </source>
</evidence>
<comment type="similarity">
    <text evidence="1">Belongs to the VPS18 family.</text>
</comment>
<keyword evidence="3" id="KW-0863">Zinc-finger</keyword>
<dbReference type="PANTHER" id="PTHR23323:SF26">
    <property type="entry name" value="VACUOLAR PROTEIN SORTING-ASSOCIATED PROTEIN 18 HOMOLOG"/>
    <property type="match status" value="1"/>
</dbReference>
<comment type="caution">
    <text evidence="10">The sequence shown here is derived from an EMBL/GenBank/DDBJ whole genome shotgun (WGS) entry which is preliminary data.</text>
</comment>
<keyword evidence="4" id="KW-0862">Zinc</keyword>
<name>A0ABR4NRS8_9SACH</name>
<dbReference type="PANTHER" id="PTHR23323">
    <property type="entry name" value="VACUOLAR PROTEIN SORTING-ASSOCIATED PROTEIN"/>
    <property type="match status" value="1"/>
</dbReference>
<dbReference type="InterPro" id="IPR007810">
    <property type="entry name" value="Pep3/Vps18_beta-prop"/>
</dbReference>
<dbReference type="Pfam" id="PF05131">
    <property type="entry name" value="Pep3_Vps18"/>
    <property type="match status" value="1"/>
</dbReference>
<evidence type="ECO:0000256" key="6">
    <source>
        <dbReference type="ARBA" id="ARBA00029433"/>
    </source>
</evidence>
<gene>
    <name evidence="10" type="ORF">RNJ44_00676</name>
</gene>
<organism evidence="10 11">
    <name type="scientific">Nakaseomyces bracarensis</name>
    <dbReference type="NCBI Taxonomy" id="273131"/>
    <lineage>
        <taxon>Eukaryota</taxon>
        <taxon>Fungi</taxon>
        <taxon>Dikarya</taxon>
        <taxon>Ascomycota</taxon>
        <taxon>Saccharomycotina</taxon>
        <taxon>Saccharomycetes</taxon>
        <taxon>Saccharomycetales</taxon>
        <taxon>Saccharomycetaceae</taxon>
        <taxon>Nakaseomyces</taxon>
    </lineage>
</organism>
<dbReference type="SUPFAM" id="SSF57850">
    <property type="entry name" value="RING/U-box"/>
    <property type="match status" value="1"/>
</dbReference>
<dbReference type="Pfam" id="PF26148">
    <property type="entry name" value="VPS18_RING_C"/>
    <property type="match status" value="1"/>
</dbReference>
<reference evidence="10 11" key="1">
    <citation type="submission" date="2024-05" db="EMBL/GenBank/DDBJ databases">
        <title>Long read based assembly of the Candida bracarensis genome reveals expanded adhesin content.</title>
        <authorList>
            <person name="Marcet-Houben M."/>
            <person name="Ksiezopolska E."/>
            <person name="Gabaldon T."/>
        </authorList>
    </citation>
    <scope>NUCLEOTIDE SEQUENCE [LARGE SCALE GENOMIC DNA]</scope>
    <source>
        <strain evidence="10 11">CBM6</strain>
    </source>
</reference>
<feature type="domain" description="Pep3/Vps18 RING C-terminal" evidence="9">
    <location>
        <begin position="848"/>
        <end position="931"/>
    </location>
</feature>
<comment type="subcellular location">
    <subcellularLocation>
        <location evidence="6">Endomembrane system</location>
        <topology evidence="6">Peripheral membrane protein</topology>
        <orientation evidence="6">Cytoplasmic side</orientation>
    </subcellularLocation>
</comment>
<proteinExistence type="inferred from homology"/>
<sequence length="950" mass="109983">MEVEIEHVELGFIKELSNNICTLQVQSNIMCFGLRSGVIFLIDLDTPSNVIQYRIPLVVTDNVGNSEKLLRIWLNPQGTTILVKTNYAKYYLCDIHSIMENNGQAINRDTITVVKQLSKKNCDVRNVTWIADPLAHSDEGIKYLCGTIKGQLFLVESRKFGVDPKVTTLYQSKNPIDGIYWNHRNGDCIVASKNDIIYWKNKTGSAVDPTITLNKSNQPSEMEEFEHVHTDHTNKFATHNTAYAWITDSGVVFSDVEQQKKSGEKILAGSKVILNMELPNSKYPISDLALSNYHLLLLRGSGITVVNQIDNTIAFNESIWSSGDEQMLGITADYNNSPPTYWCYSNSNIYEVILKNESQSVWRLLCDLKRFDEVLALPDLNKYDRDLVNLYKAVDLLDKGRKLEASKSFGETSAASICKVALKLMRPTAGEKEGNIDDIEALQCYLKSKLQQVGEKNSIQYILLSDWIVWNYLKLMNKCDESIIMENRGDNIESLSKNKNSFSLQLRNFIDENVNNIDRDTVYQLLERYDRKSELLYLAEKVGDYNYLLIYWIKAENWYESLKVLQKIDDPEIFYKYSNVLLVHSPNSTTHMWMKATFLDPVNLIPAILTYFTQFKRDVQSSRKTSENYALSYLQWYIKETDSEEKIIYNTVLYMMITTPQIEEDSERIDEYNKEILQFMEHHERNCNIDFILRLSLKFNRVEVAVYILKLLESYEDAVNLALDNDMIPMAKEIANTEALNDNITEKKKLWLKIARKLFINEPENPDIKQTIRTVITESENCVEIKDLLPLFNDFTTVANLKDELIRSLEAHNQSIVNIHKDIQNSLQLKKDIIQDTERFKERYQVLEAGSSCDQCHRMLQTRKFLVFPCGHNFHTDCLIKAILSSNDYNLKSKIENFQRRLNKDRKSVNPRELEKLMATKCCLCSDIAINKIDEPVTIMDTEREQWSIF</sequence>
<dbReference type="InterPro" id="IPR000547">
    <property type="entry name" value="Clathrin_H-chain/VPS_repeat"/>
</dbReference>
<dbReference type="PROSITE" id="PS50236">
    <property type="entry name" value="CHCR"/>
    <property type="match status" value="1"/>
</dbReference>
<dbReference type="SUPFAM" id="SSF101908">
    <property type="entry name" value="Putative isomerase YbhE"/>
    <property type="match status" value="1"/>
</dbReference>
<evidence type="ECO:0000256" key="7">
    <source>
        <dbReference type="PROSITE-ProRule" id="PRU01006"/>
    </source>
</evidence>
<evidence type="ECO:0000256" key="5">
    <source>
        <dbReference type="ARBA" id="ARBA00023136"/>
    </source>
</evidence>
<dbReference type="InterPro" id="IPR058919">
    <property type="entry name" value="Pep3/Vps18_RING_C"/>
</dbReference>
<feature type="repeat" description="CHCR" evidence="7">
    <location>
        <begin position="596"/>
        <end position="767"/>
    </location>
</feature>
<keyword evidence="11" id="KW-1185">Reference proteome</keyword>
<keyword evidence="2" id="KW-0479">Metal-binding</keyword>
<dbReference type="Proteomes" id="UP001623330">
    <property type="component" value="Unassembled WGS sequence"/>
</dbReference>
<dbReference type="EMBL" id="JBEVYD010000008">
    <property type="protein sequence ID" value="KAL3231037.1"/>
    <property type="molecule type" value="Genomic_DNA"/>
</dbReference>
<evidence type="ECO:0000313" key="11">
    <source>
        <dbReference type="Proteomes" id="UP001623330"/>
    </source>
</evidence>
<feature type="domain" description="Pep3/Vps18 beta-propeller" evidence="8">
    <location>
        <begin position="1"/>
        <end position="353"/>
    </location>
</feature>
<evidence type="ECO:0000313" key="10">
    <source>
        <dbReference type="EMBL" id="KAL3231037.1"/>
    </source>
</evidence>
<keyword evidence="5" id="KW-0472">Membrane</keyword>
<protein>
    <submittedName>
        <fullName evidence="10">Vacuolar membrane protein PEP3</fullName>
    </submittedName>
</protein>
<evidence type="ECO:0000259" key="8">
    <source>
        <dbReference type="Pfam" id="PF05131"/>
    </source>
</evidence>
<accession>A0ABR4NRS8</accession>
<evidence type="ECO:0000259" key="9">
    <source>
        <dbReference type="Pfam" id="PF26148"/>
    </source>
</evidence>
<evidence type="ECO:0000256" key="3">
    <source>
        <dbReference type="ARBA" id="ARBA00022771"/>
    </source>
</evidence>